<proteinExistence type="predicted"/>
<gene>
    <name evidence="2" type="ORF">DXN04_26025</name>
</gene>
<evidence type="ECO:0008006" key="4">
    <source>
        <dbReference type="Google" id="ProtNLM"/>
    </source>
</evidence>
<dbReference type="Proteomes" id="UP000261174">
    <property type="component" value="Unassembled WGS sequence"/>
</dbReference>
<accession>A0A3E1NWD2</accession>
<reference evidence="2 3" key="1">
    <citation type="submission" date="2018-08" db="EMBL/GenBank/DDBJ databases">
        <title>Chitinophaga sp. K20C18050901, a novel bacterium isolated from forest soil.</title>
        <authorList>
            <person name="Wang C."/>
        </authorList>
    </citation>
    <scope>NUCLEOTIDE SEQUENCE [LARGE SCALE GENOMIC DNA]</scope>
    <source>
        <strain evidence="2 3">K20C18050901</strain>
    </source>
</reference>
<dbReference type="AlphaFoldDB" id="A0A3E1NWD2"/>
<organism evidence="2 3">
    <name type="scientific">Chitinophaga silvisoli</name>
    <dbReference type="NCBI Taxonomy" id="2291814"/>
    <lineage>
        <taxon>Bacteria</taxon>
        <taxon>Pseudomonadati</taxon>
        <taxon>Bacteroidota</taxon>
        <taxon>Chitinophagia</taxon>
        <taxon>Chitinophagales</taxon>
        <taxon>Chitinophagaceae</taxon>
        <taxon>Chitinophaga</taxon>
    </lineage>
</organism>
<protein>
    <recommendedName>
        <fullName evidence="4">Outer membrane protein beta-barrel domain-containing protein</fullName>
    </recommendedName>
</protein>
<name>A0A3E1NWD2_9BACT</name>
<sequence>MKKRVMKGLVTLGLFLAVTAGVKAQSKDDKVTTDRPAFLLSVGPEAGIPLGNLKDHYNWTLGGSVQADYALVKRTLYVNLNAGYTNIFADNTPGLDDLQLIPVKLGLKYYPFSNNNVYVQGQAGVSFITNGSGLYNDKSAAFVYTPQIGYLIPLGKGNYLDAAVKFDGNSKFVDGGSSNNVIGIRVAYAFKL</sequence>
<dbReference type="EMBL" id="QTJV01000010">
    <property type="protein sequence ID" value="RFM32235.1"/>
    <property type="molecule type" value="Genomic_DNA"/>
</dbReference>
<evidence type="ECO:0000256" key="1">
    <source>
        <dbReference type="SAM" id="SignalP"/>
    </source>
</evidence>
<comment type="caution">
    <text evidence="2">The sequence shown here is derived from an EMBL/GenBank/DDBJ whole genome shotgun (WGS) entry which is preliminary data.</text>
</comment>
<evidence type="ECO:0000313" key="3">
    <source>
        <dbReference type="Proteomes" id="UP000261174"/>
    </source>
</evidence>
<dbReference type="OrthoDB" id="657299at2"/>
<keyword evidence="1" id="KW-0732">Signal</keyword>
<dbReference type="RefSeq" id="WP_116856321.1">
    <property type="nucleotide sequence ID" value="NZ_QTJV01000010.1"/>
</dbReference>
<evidence type="ECO:0000313" key="2">
    <source>
        <dbReference type="EMBL" id="RFM32235.1"/>
    </source>
</evidence>
<keyword evidence="3" id="KW-1185">Reference proteome</keyword>
<feature type="chain" id="PRO_5017754780" description="Outer membrane protein beta-barrel domain-containing protein" evidence="1">
    <location>
        <begin position="25"/>
        <end position="192"/>
    </location>
</feature>
<feature type="signal peptide" evidence="1">
    <location>
        <begin position="1"/>
        <end position="24"/>
    </location>
</feature>